<evidence type="ECO:0000313" key="2">
    <source>
        <dbReference type="Proteomes" id="UP001162834"/>
    </source>
</evidence>
<keyword evidence="2" id="KW-1185">Reference proteome</keyword>
<dbReference type="AlphaFoldDB" id="A0A9E6XVA6"/>
<dbReference type="KEGG" id="sbae:DSM104329_01505"/>
<accession>A0A9E6XVA6</accession>
<gene>
    <name evidence="1" type="ORF">DSM104329_01505</name>
</gene>
<dbReference type="SUPFAM" id="SSF54909">
    <property type="entry name" value="Dimeric alpha+beta barrel"/>
    <property type="match status" value="1"/>
</dbReference>
<dbReference type="EMBL" id="CP087164">
    <property type="protein sequence ID" value="UGS35120.1"/>
    <property type="molecule type" value="Genomic_DNA"/>
</dbReference>
<dbReference type="RefSeq" id="WP_259314778.1">
    <property type="nucleotide sequence ID" value="NZ_CP087164.1"/>
</dbReference>
<name>A0A9E6XVA6_9ACTN</name>
<dbReference type="Proteomes" id="UP001162834">
    <property type="component" value="Chromosome"/>
</dbReference>
<protein>
    <recommendedName>
        <fullName evidence="3">Cyclase</fullName>
    </recommendedName>
</protein>
<sequence length="101" mass="11060">MTPPLRHGAGGSVVRLMMRHPVADYDAWRRADDALDSERRRMGALSHAVYQSLDDPQDITVEIGFATAHAARAFAGSPHLRERMAAAGVAGPPEIWLVTER</sequence>
<organism evidence="1 2">
    <name type="scientific">Capillimicrobium parvum</name>
    <dbReference type="NCBI Taxonomy" id="2884022"/>
    <lineage>
        <taxon>Bacteria</taxon>
        <taxon>Bacillati</taxon>
        <taxon>Actinomycetota</taxon>
        <taxon>Thermoleophilia</taxon>
        <taxon>Solirubrobacterales</taxon>
        <taxon>Capillimicrobiaceae</taxon>
        <taxon>Capillimicrobium</taxon>
    </lineage>
</organism>
<evidence type="ECO:0000313" key="1">
    <source>
        <dbReference type="EMBL" id="UGS35120.1"/>
    </source>
</evidence>
<dbReference type="InterPro" id="IPR011008">
    <property type="entry name" value="Dimeric_a/b-barrel"/>
</dbReference>
<reference evidence="1" key="1">
    <citation type="journal article" date="2022" name="Int. J. Syst. Evol. Microbiol.">
        <title>Pseudomonas aegrilactucae sp. nov. and Pseudomonas morbosilactucae sp. nov., pathogens causing bacterial rot of lettuce in Japan.</title>
        <authorList>
            <person name="Sawada H."/>
            <person name="Fujikawa T."/>
            <person name="Satou M."/>
        </authorList>
    </citation>
    <scope>NUCLEOTIDE SEQUENCE</scope>
    <source>
        <strain evidence="1">0166_1</strain>
    </source>
</reference>
<proteinExistence type="predicted"/>
<evidence type="ECO:0008006" key="3">
    <source>
        <dbReference type="Google" id="ProtNLM"/>
    </source>
</evidence>